<dbReference type="InterPro" id="IPR029030">
    <property type="entry name" value="Caspase-like_dom_sf"/>
</dbReference>
<name>A0AAE1BUR1_PETCI</name>
<feature type="non-terminal residue" evidence="2">
    <location>
        <position position="1"/>
    </location>
</feature>
<accession>A0AAE1BUR1</accession>
<dbReference type="GO" id="GO:0006508">
    <property type="term" value="P:proteolysis"/>
    <property type="evidence" value="ECO:0007669"/>
    <property type="project" value="InterPro"/>
</dbReference>
<proteinExistence type="predicted"/>
<evidence type="ECO:0000313" key="3">
    <source>
        <dbReference type="Proteomes" id="UP001286313"/>
    </source>
</evidence>
<dbReference type="PROSITE" id="PS50207">
    <property type="entry name" value="CASPASE_P10"/>
    <property type="match status" value="1"/>
</dbReference>
<evidence type="ECO:0000259" key="1">
    <source>
        <dbReference type="PROSITE" id="PS50207"/>
    </source>
</evidence>
<reference evidence="2" key="1">
    <citation type="submission" date="2023-10" db="EMBL/GenBank/DDBJ databases">
        <title>Genome assemblies of two species of porcelain crab, Petrolisthes cinctipes and Petrolisthes manimaculis (Anomura: Porcellanidae).</title>
        <authorList>
            <person name="Angst P."/>
        </authorList>
    </citation>
    <scope>NUCLEOTIDE SEQUENCE</scope>
    <source>
        <strain evidence="2">PB745_01</strain>
        <tissue evidence="2">Gill</tissue>
    </source>
</reference>
<gene>
    <name evidence="2" type="ORF">Pcinc_037947</name>
</gene>
<dbReference type="InterPro" id="IPR011600">
    <property type="entry name" value="Pept_C14_caspase"/>
</dbReference>
<dbReference type="EMBL" id="JAWQEG010006134">
    <property type="protein sequence ID" value="KAK3855664.1"/>
    <property type="molecule type" value="Genomic_DNA"/>
</dbReference>
<protein>
    <recommendedName>
        <fullName evidence="1">Caspase family p10 domain-containing protein</fullName>
    </recommendedName>
</protein>
<dbReference type="Gene3D" id="3.40.50.1460">
    <property type="match status" value="1"/>
</dbReference>
<dbReference type="GO" id="GO:0004197">
    <property type="term" value="F:cysteine-type endopeptidase activity"/>
    <property type="evidence" value="ECO:0007669"/>
    <property type="project" value="InterPro"/>
</dbReference>
<dbReference type="SUPFAM" id="SSF52129">
    <property type="entry name" value="Caspase-like"/>
    <property type="match status" value="1"/>
</dbReference>
<comment type="caution">
    <text evidence="2">The sequence shown here is derived from an EMBL/GenBank/DDBJ whole genome shotgun (WGS) entry which is preliminary data.</text>
</comment>
<dbReference type="Proteomes" id="UP001286313">
    <property type="component" value="Unassembled WGS sequence"/>
</dbReference>
<dbReference type="Pfam" id="PF00656">
    <property type="entry name" value="Peptidase_C14"/>
    <property type="match status" value="1"/>
</dbReference>
<feature type="domain" description="Caspase family p10" evidence="1">
    <location>
        <begin position="1"/>
        <end position="61"/>
    </location>
</feature>
<dbReference type="AlphaFoldDB" id="A0AAE1BUR1"/>
<sequence length="71" mass="8282">SLYVDTLVDQLRLYGSKESIENVLRRVHYNVNTVSLLSDDGQWKQAPYFESSLQKEFIFPKTNTNEKVNTN</sequence>
<organism evidence="2 3">
    <name type="scientific">Petrolisthes cinctipes</name>
    <name type="common">Flat porcelain crab</name>
    <dbReference type="NCBI Taxonomy" id="88211"/>
    <lineage>
        <taxon>Eukaryota</taxon>
        <taxon>Metazoa</taxon>
        <taxon>Ecdysozoa</taxon>
        <taxon>Arthropoda</taxon>
        <taxon>Crustacea</taxon>
        <taxon>Multicrustacea</taxon>
        <taxon>Malacostraca</taxon>
        <taxon>Eumalacostraca</taxon>
        <taxon>Eucarida</taxon>
        <taxon>Decapoda</taxon>
        <taxon>Pleocyemata</taxon>
        <taxon>Anomura</taxon>
        <taxon>Galatheoidea</taxon>
        <taxon>Porcellanidae</taxon>
        <taxon>Petrolisthes</taxon>
    </lineage>
</organism>
<evidence type="ECO:0000313" key="2">
    <source>
        <dbReference type="EMBL" id="KAK3855664.1"/>
    </source>
</evidence>
<keyword evidence="3" id="KW-1185">Reference proteome</keyword>
<dbReference type="InterPro" id="IPR002138">
    <property type="entry name" value="Pept_C14_p10"/>
</dbReference>